<evidence type="ECO:0000313" key="3">
    <source>
        <dbReference type="Proteomes" id="UP000284465"/>
    </source>
</evidence>
<evidence type="ECO:0000256" key="1">
    <source>
        <dbReference type="ARBA" id="ARBA00023125"/>
    </source>
</evidence>
<dbReference type="InterPro" id="IPR010998">
    <property type="entry name" value="Integrase_recombinase_N"/>
</dbReference>
<dbReference type="Proteomes" id="UP000284465">
    <property type="component" value="Unassembled WGS sequence"/>
</dbReference>
<organism evidence="2 3">
    <name type="scientific">Roseburia intestinalis</name>
    <dbReference type="NCBI Taxonomy" id="166486"/>
    <lineage>
        <taxon>Bacteria</taxon>
        <taxon>Bacillati</taxon>
        <taxon>Bacillota</taxon>
        <taxon>Clostridia</taxon>
        <taxon>Lachnospirales</taxon>
        <taxon>Lachnospiraceae</taxon>
        <taxon>Roseburia</taxon>
    </lineage>
</organism>
<dbReference type="EMBL" id="QSFP01000006">
    <property type="protein sequence ID" value="RHA68005.1"/>
    <property type="molecule type" value="Genomic_DNA"/>
</dbReference>
<keyword evidence="1" id="KW-0238">DNA-binding</keyword>
<evidence type="ECO:0000313" key="2">
    <source>
        <dbReference type="EMBL" id="RHA68005.1"/>
    </source>
</evidence>
<gene>
    <name evidence="2" type="ORF">DW927_07625</name>
</gene>
<accession>A0A413SK03</accession>
<reference evidence="2 3" key="1">
    <citation type="submission" date="2018-08" db="EMBL/GenBank/DDBJ databases">
        <title>A genome reference for cultivated species of the human gut microbiota.</title>
        <authorList>
            <person name="Zou Y."/>
            <person name="Xue W."/>
            <person name="Luo G."/>
        </authorList>
    </citation>
    <scope>NUCLEOTIDE SEQUENCE [LARGE SCALE GENOMIC DNA]</scope>
    <source>
        <strain evidence="2 3">AM43-11</strain>
    </source>
</reference>
<dbReference type="GO" id="GO:0003677">
    <property type="term" value="F:DNA binding"/>
    <property type="evidence" value="ECO:0007669"/>
    <property type="project" value="UniProtKB-KW"/>
</dbReference>
<protein>
    <submittedName>
        <fullName evidence="2">Uncharacterized protein</fullName>
    </submittedName>
</protein>
<dbReference type="Gene3D" id="1.10.150.130">
    <property type="match status" value="1"/>
</dbReference>
<proteinExistence type="predicted"/>
<name>A0A413SK03_9FIRM</name>
<sequence length="404" mass="47740">MEDAKKSIACFEIEREAFDRYFEIEDWEIRKKILFAYYNYVVVQVNMRAGFGHGEKNESVEFQKRLIKQTDRAIAVYDDPKVRALDGDKYDLDGLKEELEYDVYGNWICGTDEREDLSEDMFCRSQDVIEKLYNNVLKENENPLDMEDEIYCNYWRGMYFAGKVELREYVEKMIEYFDYVLEHSDLDDAEQYVDGKLYQIHMFQMPTLASVKELNEAPELKKRYIFLKVLNLLLFFTINMLGKNQSEILWLQNCKTYDIILDCIKLFMLTQQKGVDFTGKDLKGRELGVGICQRKDGLYTAGFVSKRTGKSVQRYFPKLQECRNWYADARFEDEHGGINACGDMTVKAWFEYWIENIKGDSIRPNTITNYRESLKNCVVICVVKNNRKAKIPTNQGFSDRYKIK</sequence>
<comment type="caution">
    <text evidence="2">The sequence shown here is derived from an EMBL/GenBank/DDBJ whole genome shotgun (WGS) entry which is preliminary data.</text>
</comment>
<dbReference type="AlphaFoldDB" id="A0A413SK03"/>
<dbReference type="RefSeq" id="WP_118590945.1">
    <property type="nucleotide sequence ID" value="NZ_QSFP01000006.1"/>
</dbReference>
<dbReference type="Gene3D" id="3.30.160.60">
    <property type="entry name" value="Classic Zinc Finger"/>
    <property type="match status" value="1"/>
</dbReference>